<keyword evidence="1" id="KW-0472">Membrane</keyword>
<accession>A0ABX5XK80</accession>
<evidence type="ECO:0000256" key="1">
    <source>
        <dbReference type="SAM" id="Phobius"/>
    </source>
</evidence>
<gene>
    <name evidence="2" type="ORF">TBK1r_13250</name>
</gene>
<protein>
    <submittedName>
        <fullName evidence="2">Uncharacterized protein</fullName>
    </submittedName>
</protein>
<keyword evidence="1" id="KW-0812">Transmembrane</keyword>
<sequence>MRSNRVPSPAQVKADIVLTGDGSAFLRMRGSFANRCATEINRLALHQCFSMKKRFFIVAFIAFAIWFVYGAYRGLTDVEIGESLQSVDWLPDAATNVSYYRSYLNTAYEFDISEREFREWSRWDLTEITKPVQISRYLAFSTTLPEEPSNPTRAEIEALALAIAKRGVTIRDGLYCGYLQGNGGGVWVGYDRDSGRAYYQSAPR</sequence>
<dbReference type="EMBL" id="CP036432">
    <property type="protein sequence ID" value="QDV82395.1"/>
    <property type="molecule type" value="Genomic_DNA"/>
</dbReference>
<reference evidence="2 3" key="1">
    <citation type="submission" date="2019-02" db="EMBL/GenBank/DDBJ databases">
        <title>Deep-cultivation of Planctomycetes and their phenomic and genomic characterization uncovers novel biology.</title>
        <authorList>
            <person name="Wiegand S."/>
            <person name="Jogler M."/>
            <person name="Boedeker C."/>
            <person name="Pinto D."/>
            <person name="Vollmers J."/>
            <person name="Rivas-Marin E."/>
            <person name="Kohn T."/>
            <person name="Peeters S.H."/>
            <person name="Heuer A."/>
            <person name="Rast P."/>
            <person name="Oberbeckmann S."/>
            <person name="Bunk B."/>
            <person name="Jeske O."/>
            <person name="Meyerdierks A."/>
            <person name="Storesund J.E."/>
            <person name="Kallscheuer N."/>
            <person name="Luecker S."/>
            <person name="Lage O.M."/>
            <person name="Pohl T."/>
            <person name="Merkel B.J."/>
            <person name="Hornburger P."/>
            <person name="Mueller R.-W."/>
            <person name="Bruemmer F."/>
            <person name="Labrenz M."/>
            <person name="Spormann A.M."/>
            <person name="Op den Camp H."/>
            <person name="Overmann J."/>
            <person name="Amann R."/>
            <person name="Jetten M.S.M."/>
            <person name="Mascher T."/>
            <person name="Medema M.H."/>
            <person name="Devos D.P."/>
            <person name="Kaster A.-K."/>
            <person name="Ovreas L."/>
            <person name="Rohde M."/>
            <person name="Galperin M.Y."/>
            <person name="Jogler C."/>
        </authorList>
    </citation>
    <scope>NUCLEOTIDE SEQUENCE [LARGE SCALE GENOMIC DNA]</scope>
    <source>
        <strain evidence="2 3">TBK1r</strain>
    </source>
</reference>
<name>A0ABX5XK80_9BACT</name>
<evidence type="ECO:0000313" key="3">
    <source>
        <dbReference type="Proteomes" id="UP000318081"/>
    </source>
</evidence>
<dbReference type="Proteomes" id="UP000318081">
    <property type="component" value="Chromosome"/>
</dbReference>
<keyword evidence="3" id="KW-1185">Reference proteome</keyword>
<keyword evidence="1" id="KW-1133">Transmembrane helix</keyword>
<feature type="transmembrane region" description="Helical" evidence="1">
    <location>
        <begin position="55"/>
        <end position="72"/>
    </location>
</feature>
<proteinExistence type="predicted"/>
<evidence type="ECO:0000313" key="2">
    <source>
        <dbReference type="EMBL" id="QDV82395.1"/>
    </source>
</evidence>
<organism evidence="2 3">
    <name type="scientific">Stieleria magnilauensis</name>
    <dbReference type="NCBI Taxonomy" id="2527963"/>
    <lineage>
        <taxon>Bacteria</taxon>
        <taxon>Pseudomonadati</taxon>
        <taxon>Planctomycetota</taxon>
        <taxon>Planctomycetia</taxon>
        <taxon>Pirellulales</taxon>
        <taxon>Pirellulaceae</taxon>
        <taxon>Stieleria</taxon>
    </lineage>
</organism>